<dbReference type="HOGENOM" id="CLU_1221252_0_0_1"/>
<reference evidence="1 2" key="1">
    <citation type="submission" date="2012-08" db="EMBL/GenBank/DDBJ databases">
        <title>Oryza genome evolution.</title>
        <authorList>
            <person name="Wing R.A."/>
        </authorList>
    </citation>
    <scope>NUCLEOTIDE SEQUENCE</scope>
</reference>
<accession>A0A0D9WPB8</accession>
<dbReference type="STRING" id="77586.A0A0D9WPB8"/>
<evidence type="ECO:0000313" key="1">
    <source>
        <dbReference type="EnsemblPlants" id="LPERR06G09760.1"/>
    </source>
</evidence>
<dbReference type="Proteomes" id="UP000032180">
    <property type="component" value="Chromosome 6"/>
</dbReference>
<keyword evidence="2" id="KW-1185">Reference proteome</keyword>
<protein>
    <submittedName>
        <fullName evidence="1">Uncharacterized protein</fullName>
    </submittedName>
</protein>
<reference evidence="2" key="2">
    <citation type="submission" date="2013-12" db="EMBL/GenBank/DDBJ databases">
        <authorList>
            <person name="Yu Y."/>
            <person name="Lee S."/>
            <person name="de Baynast K."/>
            <person name="Wissotski M."/>
            <person name="Liu L."/>
            <person name="Talag J."/>
            <person name="Goicoechea J."/>
            <person name="Angelova A."/>
            <person name="Jetty R."/>
            <person name="Kudrna D."/>
            <person name="Golser W."/>
            <person name="Rivera L."/>
            <person name="Zhang J."/>
            <person name="Wing R."/>
        </authorList>
    </citation>
    <scope>NUCLEOTIDE SEQUENCE</scope>
</reference>
<name>A0A0D9WPB8_9ORYZ</name>
<evidence type="ECO:0000313" key="2">
    <source>
        <dbReference type="Proteomes" id="UP000032180"/>
    </source>
</evidence>
<sequence>MVHGNARGLDAGAVHLPALWRLCLEHAAFSSTSFQNLMDGCQSSLELLHLIHCVVVDREDDAGSINIRGEALRRVVFDGSAGYGLVPFEVSAPNVDEFVFSGRNMVIVENGGLRRLVARKVSLLMDDQVRLYRMFAPLYFLSVGTNMARIISGFHGLLELAISVPGRLSRLRFFLMRNFTGDLNELSIVNFVRGSSYLSSIDHPDDFRVIDVFGHNLINAIKNLQLL</sequence>
<dbReference type="Gramene" id="LPERR06G09760.1">
    <property type="protein sequence ID" value="LPERR06G09760.1"/>
    <property type="gene ID" value="LPERR06G09760"/>
</dbReference>
<dbReference type="AlphaFoldDB" id="A0A0D9WPB8"/>
<reference evidence="1" key="3">
    <citation type="submission" date="2015-04" db="UniProtKB">
        <authorList>
            <consortium name="EnsemblPlants"/>
        </authorList>
    </citation>
    <scope>IDENTIFICATION</scope>
</reference>
<organism evidence="1 2">
    <name type="scientific">Leersia perrieri</name>
    <dbReference type="NCBI Taxonomy" id="77586"/>
    <lineage>
        <taxon>Eukaryota</taxon>
        <taxon>Viridiplantae</taxon>
        <taxon>Streptophyta</taxon>
        <taxon>Embryophyta</taxon>
        <taxon>Tracheophyta</taxon>
        <taxon>Spermatophyta</taxon>
        <taxon>Magnoliopsida</taxon>
        <taxon>Liliopsida</taxon>
        <taxon>Poales</taxon>
        <taxon>Poaceae</taxon>
        <taxon>BOP clade</taxon>
        <taxon>Oryzoideae</taxon>
        <taxon>Oryzeae</taxon>
        <taxon>Oryzinae</taxon>
        <taxon>Leersia</taxon>
    </lineage>
</organism>
<proteinExistence type="predicted"/>
<dbReference type="EnsemblPlants" id="LPERR06G09760.1">
    <property type="protein sequence ID" value="LPERR06G09760.1"/>
    <property type="gene ID" value="LPERR06G09760"/>
</dbReference>